<protein>
    <submittedName>
        <fullName evidence="1">Uncharacterized protein</fullName>
    </submittedName>
</protein>
<accession>A0A2C6KVX5</accession>
<keyword evidence="2" id="KW-1185">Reference proteome</keyword>
<dbReference type="GeneID" id="94429149"/>
<reference evidence="1 2" key="1">
    <citation type="journal article" date="2017" name="Int. J. Parasitol.">
        <title>The genome of the protozoan parasite Cystoisospora suis and a reverse vaccinology approach to identify vaccine candidates.</title>
        <authorList>
            <person name="Palmieri N."/>
            <person name="Shrestha A."/>
            <person name="Ruttkowski B."/>
            <person name="Beck T."/>
            <person name="Vogl C."/>
            <person name="Tomley F."/>
            <person name="Blake D.P."/>
            <person name="Joachim A."/>
        </authorList>
    </citation>
    <scope>NUCLEOTIDE SEQUENCE [LARGE SCALE GENOMIC DNA]</scope>
    <source>
        <strain evidence="1 2">Wien I</strain>
    </source>
</reference>
<dbReference type="EMBL" id="MIGC01002787">
    <property type="protein sequence ID" value="PHJ20398.1"/>
    <property type="molecule type" value="Genomic_DNA"/>
</dbReference>
<dbReference type="Proteomes" id="UP000221165">
    <property type="component" value="Unassembled WGS sequence"/>
</dbReference>
<dbReference type="RefSeq" id="XP_067922086.1">
    <property type="nucleotide sequence ID" value="XM_068065938.1"/>
</dbReference>
<organism evidence="1 2">
    <name type="scientific">Cystoisospora suis</name>
    <dbReference type="NCBI Taxonomy" id="483139"/>
    <lineage>
        <taxon>Eukaryota</taxon>
        <taxon>Sar</taxon>
        <taxon>Alveolata</taxon>
        <taxon>Apicomplexa</taxon>
        <taxon>Conoidasida</taxon>
        <taxon>Coccidia</taxon>
        <taxon>Eucoccidiorida</taxon>
        <taxon>Eimeriorina</taxon>
        <taxon>Sarcocystidae</taxon>
        <taxon>Cystoisospora</taxon>
    </lineage>
</organism>
<dbReference type="VEuPathDB" id="ToxoDB:CSUI_005768"/>
<evidence type="ECO:0000313" key="1">
    <source>
        <dbReference type="EMBL" id="PHJ20398.1"/>
    </source>
</evidence>
<sequence>RVFNSAPSQSQAIHSECPVTRVIYEELSWLNECRQRLGGVLQ</sequence>
<proteinExistence type="predicted"/>
<dbReference type="AlphaFoldDB" id="A0A2C6KVX5"/>
<name>A0A2C6KVX5_9APIC</name>
<feature type="non-terminal residue" evidence="1">
    <location>
        <position position="1"/>
    </location>
</feature>
<gene>
    <name evidence="1" type="ORF">CSUI_005768</name>
</gene>
<comment type="caution">
    <text evidence="1">The sequence shown here is derived from an EMBL/GenBank/DDBJ whole genome shotgun (WGS) entry which is preliminary data.</text>
</comment>
<evidence type="ECO:0000313" key="2">
    <source>
        <dbReference type="Proteomes" id="UP000221165"/>
    </source>
</evidence>